<proteinExistence type="predicted"/>
<accession>A0A2I7G311</accession>
<sequence length="247" mass="28596">MSISIDSYESIVNLVCQYYDRNLPVYFTDAHYNITCDVIARLLQKPEFSIVRTRIKLYEPIIENGGVIYISLPLLGMLVNLPVNLPTNNVQFVDNFDIFHGLIPMDPQQTRNQCYRRAHRPSMSDDSTFSPSILLKPSSSSSSSSSAALHKTKKSKSIKFKRPKKHFGEFDINYMPEQQYQLVMNARKNIERKNNNDIFGQMSGNEVIRFTQLLRIILACTHFYQHYSENIPYNDHTNFKQLEIADA</sequence>
<dbReference type="Proteomes" id="UP000290737">
    <property type="component" value="Genome"/>
</dbReference>
<dbReference type="KEGG" id="vg:41701768"/>
<evidence type="ECO:0000313" key="2">
    <source>
        <dbReference type="EMBL" id="AUQ44007.1"/>
    </source>
</evidence>
<feature type="compositionally biased region" description="Basic residues" evidence="1">
    <location>
        <begin position="150"/>
        <end position="159"/>
    </location>
</feature>
<protein>
    <submittedName>
        <fullName evidence="2">Putative gp60-like protein</fullName>
    </submittedName>
</protein>
<evidence type="ECO:0000313" key="3">
    <source>
        <dbReference type="Proteomes" id="UP000290737"/>
    </source>
</evidence>
<dbReference type="OrthoDB" id="19338at10239"/>
<feature type="region of interest" description="Disordered" evidence="1">
    <location>
        <begin position="118"/>
        <end position="159"/>
    </location>
</feature>
<dbReference type="EMBL" id="KY608910">
    <property type="protein sequence ID" value="AUQ44007.1"/>
    <property type="molecule type" value="Genomic_DNA"/>
</dbReference>
<feature type="compositionally biased region" description="Low complexity" evidence="1">
    <location>
        <begin position="130"/>
        <end position="149"/>
    </location>
</feature>
<name>A0A2I7G311_9VIRU</name>
<dbReference type="RefSeq" id="YP_009551726.1">
    <property type="nucleotide sequence ID" value="NC_040536.1"/>
</dbReference>
<keyword evidence="3" id="KW-1185">Reference proteome</keyword>
<dbReference type="GeneID" id="41701768"/>
<reference evidence="2" key="1">
    <citation type="journal article" date="2021" name="Virus">
        <title>The discovery, distribution and diversity of DNA viruses associated with Drosophila melanogaster in Europe.</title>
        <authorList>
            <person name="Wallace M.A."/>
            <person name="Coffman K.A."/>
            <person name="Gilbert C."/>
            <person name="Ravindran S."/>
            <person name="Albery G.F."/>
            <person name="Abbott J."/>
            <person name="Argyridou E."/>
            <person name="Bellosta P."/>
            <person name="Betancourt A.J."/>
            <person name="Colinet H."/>
            <person name="Eric K."/>
            <person name="Glaser-Schmitt A."/>
            <person name="Grath S."/>
            <person name="Jelic M."/>
            <person name="Kankare M."/>
            <person name="Kozeretska I."/>
            <person name="Loeschcke V."/>
            <person name="Montchamp-Moreau C."/>
            <person name="Ometto L."/>
            <person name="Onder B.S."/>
            <person name="Orengo D.J."/>
            <person name="Parsch J."/>
            <person name="Pascual M."/>
            <person name="Patenkovic A."/>
            <person name="Puerma E."/>
            <person name="Ritchie M.G."/>
            <person name="Rota-Stabelli O."/>
            <person name="Schou M.F."/>
            <person name="Serga S.V."/>
            <person name="Stamenkovic-Radak M."/>
            <person name="Tanaskovic M."/>
            <person name="Veselinovic M.S."/>
            <person name="Vieira J."/>
            <person name="Vieira C.P."/>
            <person name="Kapun M."/>
            <person name="Flatt T."/>
            <person name="Gonzalez J."/>
            <person name="Staubach F."/>
            <person name="Obbard D.J."/>
        </authorList>
    </citation>
    <scope>NUCLEOTIDE SEQUENCE</scope>
    <source>
        <strain evidence="2">SRR3939042_Esparto_2012</strain>
    </source>
</reference>
<evidence type="ECO:0000256" key="1">
    <source>
        <dbReference type="SAM" id="MobiDB-lite"/>
    </source>
</evidence>
<organism evidence="2">
    <name type="scientific">Esparto virus</name>
    <dbReference type="NCBI Taxonomy" id="2072209"/>
    <lineage>
        <taxon>Viruses</taxon>
        <taxon>Viruses incertae sedis</taxon>
        <taxon>Naldaviricetes</taxon>
        <taxon>Lefavirales</taxon>
        <taxon>Nudiviridae</taxon>
        <taxon>Alphanudivirus</taxon>
        <taxon>Alphanudivirus tertidromelanogasteris</taxon>
    </lineage>
</organism>